<dbReference type="EMBL" id="UZAH01026001">
    <property type="protein sequence ID" value="VDO74055.1"/>
    <property type="molecule type" value="Genomic_DNA"/>
</dbReference>
<proteinExistence type="predicted"/>
<evidence type="ECO:0000313" key="6">
    <source>
        <dbReference type="EMBL" id="VDO74055.1"/>
    </source>
</evidence>
<accession>A0A3P8BMT7</accession>
<dbReference type="GO" id="GO:0016020">
    <property type="term" value="C:membrane"/>
    <property type="evidence" value="ECO:0007669"/>
    <property type="project" value="UniProtKB-SubCell"/>
</dbReference>
<gene>
    <name evidence="6" type="ORF">HPBE_LOCUS7900</name>
</gene>
<dbReference type="Pfam" id="PF07062">
    <property type="entry name" value="Clc-like"/>
    <property type="match status" value="1"/>
</dbReference>
<protein>
    <submittedName>
        <fullName evidence="6">Uncharacterized protein</fullName>
    </submittedName>
</protein>
<comment type="subcellular location">
    <subcellularLocation>
        <location evidence="1">Membrane</location>
        <topology evidence="1">Multi-pass membrane protein</topology>
    </subcellularLocation>
</comment>
<keyword evidence="4 5" id="KW-0472">Membrane</keyword>
<keyword evidence="2 5" id="KW-0812">Transmembrane</keyword>
<evidence type="ECO:0000256" key="1">
    <source>
        <dbReference type="ARBA" id="ARBA00004141"/>
    </source>
</evidence>
<dbReference type="AlphaFoldDB" id="A0A3P8BMT7"/>
<feature type="transmembrane region" description="Helical" evidence="5">
    <location>
        <begin position="118"/>
        <end position="147"/>
    </location>
</feature>
<organism evidence="6">
    <name type="scientific">Heligmosomoides polygyrus</name>
    <name type="common">Parasitic roundworm</name>
    <dbReference type="NCBI Taxonomy" id="6339"/>
    <lineage>
        <taxon>Eukaryota</taxon>
        <taxon>Metazoa</taxon>
        <taxon>Ecdysozoa</taxon>
        <taxon>Nematoda</taxon>
        <taxon>Chromadorea</taxon>
        <taxon>Rhabditida</taxon>
        <taxon>Rhabditina</taxon>
        <taxon>Rhabditomorpha</taxon>
        <taxon>Strongyloidea</taxon>
        <taxon>Heligmosomidae</taxon>
        <taxon>Heligmosomoides</taxon>
    </lineage>
</organism>
<feature type="transmembrane region" description="Helical" evidence="5">
    <location>
        <begin position="80"/>
        <end position="98"/>
    </location>
</feature>
<name>A0A3P8BMT7_HELPZ</name>
<dbReference type="PROSITE" id="PS01346">
    <property type="entry name" value="CLAUDIN"/>
    <property type="match status" value="1"/>
</dbReference>
<evidence type="ECO:0000256" key="3">
    <source>
        <dbReference type="ARBA" id="ARBA00022989"/>
    </source>
</evidence>
<dbReference type="InterPro" id="IPR017974">
    <property type="entry name" value="Claudin_CS"/>
</dbReference>
<feature type="transmembrane region" description="Helical" evidence="5">
    <location>
        <begin position="20"/>
        <end position="41"/>
    </location>
</feature>
<dbReference type="OrthoDB" id="10025519at2759"/>
<dbReference type="InterPro" id="IPR010761">
    <property type="entry name" value="Clc_prot-like"/>
</dbReference>
<evidence type="ECO:0000256" key="4">
    <source>
        <dbReference type="ARBA" id="ARBA00023136"/>
    </source>
</evidence>
<feature type="transmembrane region" description="Helical" evidence="5">
    <location>
        <begin position="47"/>
        <end position="68"/>
    </location>
</feature>
<reference evidence="6" key="1">
    <citation type="submission" date="2018-11" db="EMBL/GenBank/DDBJ databases">
        <authorList>
            <consortium name="Pathogen Informatics"/>
        </authorList>
    </citation>
    <scope>NUCLEOTIDE SEQUENCE [LARGE SCALE GENOMIC DNA]</scope>
</reference>
<evidence type="ECO:0000256" key="2">
    <source>
        <dbReference type="ARBA" id="ARBA00022692"/>
    </source>
</evidence>
<dbReference type="Gene3D" id="1.20.140.150">
    <property type="match status" value="1"/>
</dbReference>
<sequence>MQQWLQSGLWMSCRTRLTVVECVIYSILFDLFMLDGDIYIFSAWQRSLFHVFLVAQLSAILCLVVYFFSHNSEYKKYQSFSALISCGALITFAVYSYMVEYRFYQVSVSGIYEKHRGYSFYVAFCGFIFYFLSFCFSLAYAVCVLLIETMYVTKQQQFQQHYPSYSVPQLSQEDYFAMRSLPDTPHRQQFRSTGF</sequence>
<keyword evidence="3 5" id="KW-1133">Transmembrane helix</keyword>
<evidence type="ECO:0000256" key="5">
    <source>
        <dbReference type="SAM" id="Phobius"/>
    </source>
</evidence>